<evidence type="ECO:0000256" key="1">
    <source>
        <dbReference type="ARBA" id="ARBA00005594"/>
    </source>
</evidence>
<keyword evidence="3 10" id="KW-0436">Ligase</keyword>
<protein>
    <recommendedName>
        <fullName evidence="2 9">Tryptophan--tRNA ligase</fullName>
        <ecNumber evidence="2 9">6.1.1.2</ecNumber>
    </recommendedName>
</protein>
<dbReference type="PANTHER" id="PTHR43766:SF1">
    <property type="entry name" value="TRYPTOPHAN--TRNA LIGASE, MITOCHONDRIAL"/>
    <property type="match status" value="1"/>
</dbReference>
<dbReference type="Proteomes" id="UP000290624">
    <property type="component" value="Unassembled WGS sequence"/>
</dbReference>
<dbReference type="Gene3D" id="3.40.50.620">
    <property type="entry name" value="HUPs"/>
    <property type="match status" value="1"/>
</dbReference>
<dbReference type="Pfam" id="PF00579">
    <property type="entry name" value="tRNA-synt_1b"/>
    <property type="match status" value="1"/>
</dbReference>
<dbReference type="InterPro" id="IPR002306">
    <property type="entry name" value="Trp-tRNA-ligase"/>
</dbReference>
<feature type="compositionally biased region" description="Polar residues" evidence="11">
    <location>
        <begin position="1"/>
        <end position="10"/>
    </location>
</feature>
<dbReference type="AlphaFoldDB" id="A0A4Q2EL60"/>
<dbReference type="InterPro" id="IPR014729">
    <property type="entry name" value="Rossmann-like_a/b/a_fold"/>
</dbReference>
<reference evidence="12 13" key="1">
    <citation type="submission" date="2018-01" db="EMBL/GenBank/DDBJ databases">
        <title>Lactibacter flavus gen. nov., sp. nov., a novel bacterium of the family Propionibacteriaceae isolated from raw milk and dairy products.</title>
        <authorList>
            <person name="Wenning M."/>
            <person name="Breitenwieser F."/>
            <person name="Huptas C."/>
            <person name="von Neubeck M."/>
            <person name="Busse H.-J."/>
            <person name="Scherer S."/>
        </authorList>
    </citation>
    <scope>NUCLEOTIDE SEQUENCE [LARGE SCALE GENOMIC DNA]</scope>
    <source>
        <strain evidence="12 13">VG341</strain>
    </source>
</reference>
<accession>A0A4Q2EL60</accession>
<feature type="region of interest" description="Disordered" evidence="11">
    <location>
        <begin position="1"/>
        <end position="30"/>
    </location>
</feature>
<keyword evidence="13" id="KW-1185">Reference proteome</keyword>
<proteinExistence type="inferred from homology"/>
<evidence type="ECO:0000256" key="6">
    <source>
        <dbReference type="ARBA" id="ARBA00022917"/>
    </source>
</evidence>
<dbReference type="GO" id="GO:0005524">
    <property type="term" value="F:ATP binding"/>
    <property type="evidence" value="ECO:0007669"/>
    <property type="project" value="UniProtKB-KW"/>
</dbReference>
<evidence type="ECO:0000313" key="13">
    <source>
        <dbReference type="Proteomes" id="UP000290624"/>
    </source>
</evidence>
<comment type="similarity">
    <text evidence="1 10">Belongs to the class-I aminoacyl-tRNA synthetase family.</text>
</comment>
<keyword evidence="6 10" id="KW-0648">Protein biosynthesis</keyword>
<dbReference type="InterPro" id="IPR001412">
    <property type="entry name" value="aa-tRNA-synth_I_CS"/>
</dbReference>
<evidence type="ECO:0000256" key="11">
    <source>
        <dbReference type="SAM" id="MobiDB-lite"/>
    </source>
</evidence>
<organism evidence="12 13">
    <name type="scientific">Propioniciclava flava</name>
    <dbReference type="NCBI Taxonomy" id="2072026"/>
    <lineage>
        <taxon>Bacteria</taxon>
        <taxon>Bacillati</taxon>
        <taxon>Actinomycetota</taxon>
        <taxon>Actinomycetes</taxon>
        <taxon>Propionibacteriales</taxon>
        <taxon>Propionibacteriaceae</taxon>
        <taxon>Propioniciclava</taxon>
    </lineage>
</organism>
<evidence type="ECO:0000313" key="12">
    <source>
        <dbReference type="EMBL" id="RXW33254.1"/>
    </source>
</evidence>
<keyword evidence="7 10" id="KW-0030">Aminoacyl-tRNA synthetase</keyword>
<name>A0A4Q2EL60_9ACTN</name>
<comment type="caution">
    <text evidence="12">The sequence shown here is derived from an EMBL/GenBank/DDBJ whole genome shotgun (WGS) entry which is preliminary data.</text>
</comment>
<comment type="catalytic activity">
    <reaction evidence="8">
        <text>tRNA(Trp) + L-tryptophan + ATP = L-tryptophyl-tRNA(Trp) + AMP + diphosphate + H(+)</text>
        <dbReference type="Rhea" id="RHEA:24080"/>
        <dbReference type="Rhea" id="RHEA-COMP:9671"/>
        <dbReference type="Rhea" id="RHEA-COMP:9705"/>
        <dbReference type="ChEBI" id="CHEBI:15378"/>
        <dbReference type="ChEBI" id="CHEBI:30616"/>
        <dbReference type="ChEBI" id="CHEBI:33019"/>
        <dbReference type="ChEBI" id="CHEBI:57912"/>
        <dbReference type="ChEBI" id="CHEBI:78442"/>
        <dbReference type="ChEBI" id="CHEBI:78535"/>
        <dbReference type="ChEBI" id="CHEBI:456215"/>
        <dbReference type="EC" id="6.1.1.2"/>
    </reaction>
</comment>
<dbReference type="FunFam" id="1.10.240.10:FF:000005">
    <property type="entry name" value="Tryptophan--tRNA ligase"/>
    <property type="match status" value="1"/>
</dbReference>
<evidence type="ECO:0000256" key="4">
    <source>
        <dbReference type="ARBA" id="ARBA00022741"/>
    </source>
</evidence>
<dbReference type="GO" id="GO:0004830">
    <property type="term" value="F:tryptophan-tRNA ligase activity"/>
    <property type="evidence" value="ECO:0007669"/>
    <property type="project" value="UniProtKB-UniRule"/>
</dbReference>
<evidence type="ECO:0000256" key="3">
    <source>
        <dbReference type="ARBA" id="ARBA00022598"/>
    </source>
</evidence>
<evidence type="ECO:0000256" key="8">
    <source>
        <dbReference type="ARBA" id="ARBA00049929"/>
    </source>
</evidence>
<dbReference type="NCBIfam" id="TIGR00233">
    <property type="entry name" value="trpS"/>
    <property type="match status" value="1"/>
</dbReference>
<evidence type="ECO:0000256" key="5">
    <source>
        <dbReference type="ARBA" id="ARBA00022840"/>
    </source>
</evidence>
<sequence>MTDDSLSTPTDEVGDALATSTSEASLARTEQRSHEIEAQIAADPSKFRVMTGDRPTGSLHVGHYFGSLMNRVRLQNAGVDTFVLIADYQVITDRDGTGPIAERVRGLVTDYLAVGIDPGKSTIYTHSAVPALNQLMLPFLSLVSDSELYRNPTVKAEHEATGGRPMSGLLLTYPVHQAADILFCKANLVPVGKDQLPHLEQTRVIARRFDERYGRANPDAPVFPQAEALLSSGSLILGLDGAKMSKSRGNTIELRMTADETAKLLKRAVTDSDRHITFDPVNRPEVSNLLTLAGLATGRDPRAIAEEIGDGGGGGLKRYLTEVLNEMLAPIRARRAELAADPGYLADVLAAGNAKANAVADATLREVRDAMGMAY</sequence>
<dbReference type="CDD" id="cd00806">
    <property type="entry name" value="TrpRS_core"/>
    <property type="match status" value="1"/>
</dbReference>
<dbReference type="EMBL" id="PPCV01000001">
    <property type="protein sequence ID" value="RXW33254.1"/>
    <property type="molecule type" value="Genomic_DNA"/>
</dbReference>
<dbReference type="GO" id="GO:0006436">
    <property type="term" value="P:tryptophanyl-tRNA aminoacylation"/>
    <property type="evidence" value="ECO:0007669"/>
    <property type="project" value="UniProtKB-UniRule"/>
</dbReference>
<dbReference type="InterPro" id="IPR050203">
    <property type="entry name" value="Trp-tRNA_synthetase"/>
</dbReference>
<feature type="compositionally biased region" description="Low complexity" evidence="11">
    <location>
        <begin position="16"/>
        <end position="28"/>
    </location>
</feature>
<dbReference type="RefSeq" id="WP_129457220.1">
    <property type="nucleotide sequence ID" value="NZ_PPCV01000001.1"/>
</dbReference>
<gene>
    <name evidence="12" type="primary">trpS</name>
    <name evidence="12" type="ORF">C1706_00335</name>
</gene>
<evidence type="ECO:0000256" key="10">
    <source>
        <dbReference type="RuleBase" id="RU363036"/>
    </source>
</evidence>
<keyword evidence="4 10" id="KW-0547">Nucleotide-binding</keyword>
<dbReference type="PROSITE" id="PS00178">
    <property type="entry name" value="AA_TRNA_LIGASE_I"/>
    <property type="match status" value="1"/>
</dbReference>
<evidence type="ECO:0000256" key="7">
    <source>
        <dbReference type="ARBA" id="ARBA00023146"/>
    </source>
</evidence>
<dbReference type="SUPFAM" id="SSF52374">
    <property type="entry name" value="Nucleotidylyl transferase"/>
    <property type="match status" value="1"/>
</dbReference>
<dbReference type="PANTHER" id="PTHR43766">
    <property type="entry name" value="TRYPTOPHAN--TRNA LIGASE, MITOCHONDRIAL"/>
    <property type="match status" value="1"/>
</dbReference>
<dbReference type="PRINTS" id="PR01039">
    <property type="entry name" value="TRNASYNTHTRP"/>
</dbReference>
<dbReference type="Gene3D" id="1.10.240.10">
    <property type="entry name" value="Tyrosyl-Transfer RNA Synthetase"/>
    <property type="match status" value="1"/>
</dbReference>
<dbReference type="EC" id="6.1.1.2" evidence="2 9"/>
<evidence type="ECO:0000256" key="2">
    <source>
        <dbReference type="ARBA" id="ARBA00013161"/>
    </source>
</evidence>
<evidence type="ECO:0000256" key="9">
    <source>
        <dbReference type="NCBIfam" id="TIGR00233"/>
    </source>
</evidence>
<keyword evidence="5 10" id="KW-0067">ATP-binding</keyword>
<dbReference type="InterPro" id="IPR002305">
    <property type="entry name" value="aa-tRNA-synth_Ic"/>
</dbReference>
<dbReference type="OrthoDB" id="9801042at2"/>
<dbReference type="GO" id="GO:0005737">
    <property type="term" value="C:cytoplasm"/>
    <property type="evidence" value="ECO:0007669"/>
    <property type="project" value="UniProtKB-UniRule"/>
</dbReference>